<evidence type="ECO:0000256" key="6">
    <source>
        <dbReference type="PROSITE-ProRule" id="PRU00221"/>
    </source>
</evidence>
<dbReference type="SMART" id="SM00320">
    <property type="entry name" value="WD40"/>
    <property type="match status" value="4"/>
</dbReference>
<proteinExistence type="inferred from homology"/>
<feature type="coiled-coil region" evidence="8">
    <location>
        <begin position="421"/>
        <end position="448"/>
    </location>
</feature>
<evidence type="ECO:0000256" key="8">
    <source>
        <dbReference type="SAM" id="Coils"/>
    </source>
</evidence>
<dbReference type="Pfam" id="PF16300">
    <property type="entry name" value="WD40_4"/>
    <property type="match status" value="1"/>
</dbReference>
<keyword evidence="5" id="KW-0009">Actin-binding</keyword>
<evidence type="ECO:0000256" key="3">
    <source>
        <dbReference type="ARBA" id="ARBA00022737"/>
    </source>
</evidence>
<gene>
    <name evidence="10" type="ORF">OAUR00152_LOCUS27145</name>
</gene>
<evidence type="ECO:0000256" key="1">
    <source>
        <dbReference type="ARBA" id="ARBA00009482"/>
    </source>
</evidence>
<dbReference type="InterPro" id="IPR036322">
    <property type="entry name" value="WD40_repeat_dom_sf"/>
</dbReference>
<dbReference type="PANTHER" id="PTHR10856">
    <property type="entry name" value="CORONIN"/>
    <property type="match status" value="1"/>
</dbReference>
<dbReference type="GO" id="GO:0007015">
    <property type="term" value="P:actin filament organization"/>
    <property type="evidence" value="ECO:0007669"/>
    <property type="project" value="TreeGrafter"/>
</dbReference>
<reference evidence="10" key="1">
    <citation type="submission" date="2021-01" db="EMBL/GenBank/DDBJ databases">
        <authorList>
            <person name="Corre E."/>
            <person name="Pelletier E."/>
            <person name="Niang G."/>
            <person name="Scheremetjew M."/>
            <person name="Finn R."/>
            <person name="Kale V."/>
            <person name="Holt S."/>
            <person name="Cochrane G."/>
            <person name="Meng A."/>
            <person name="Brown T."/>
            <person name="Cohen L."/>
        </authorList>
    </citation>
    <scope>NUCLEOTIDE SEQUENCE</scope>
    <source>
        <strain evidence="10">Isolate 1302-5</strain>
    </source>
</reference>
<sequence length="449" mass="49709">MAFKIRTSKYRHIFCDAPKPEECWTGFRLSTVTGDQQYIKASAKYFAVSLFGGGGPLMVGRLDRPGRFKPGECPEIQGHTGSVLDCDFNPFDDSMLATASEDTTIKLWSIPDDWEPTNEKGLAHSGENLTESLVDLTGHRKKVNLLRFHPTASNVLGSCSSDYVVKVWDVEKGEEISSFSDNGGLIQDIVWDFKGDLLATSCKDRIVRIMDPRAGSVASTIEKAHEGVKSVKLQFMGESGKFLTVGASRQSAREVKIWDLKNLSAPLSSEVLDTASGVLLPLYDNDTNVLYLCGKGDGMIRPFEFEDKKPFLHRLNDGYRSTKPAKGVCMVPKHGLDVMGCETARLLKLTNNDGIHPLRFIVPRKSDAFQDDIFPDCPSTKPAHTADEWASGSSKPPETMCLDPRVRKDENGGVKKQFRTMATVTKELDEAKARIAYLEKKLVEANISF</sequence>
<dbReference type="InterPro" id="IPR015048">
    <property type="entry name" value="DUF1899"/>
</dbReference>
<comment type="similarity">
    <text evidence="1 7">Belongs to the WD repeat coronin family.</text>
</comment>
<dbReference type="GO" id="GO:0051015">
    <property type="term" value="F:actin filament binding"/>
    <property type="evidence" value="ECO:0007669"/>
    <property type="project" value="TreeGrafter"/>
</dbReference>
<name>A0A7S4JF60_9STRA</name>
<dbReference type="PROSITE" id="PS50082">
    <property type="entry name" value="WD_REPEATS_2"/>
    <property type="match status" value="2"/>
</dbReference>
<evidence type="ECO:0000313" key="10">
    <source>
        <dbReference type="EMBL" id="CAE2261676.1"/>
    </source>
</evidence>
<dbReference type="AlphaFoldDB" id="A0A7S4JF60"/>
<evidence type="ECO:0000256" key="2">
    <source>
        <dbReference type="ARBA" id="ARBA00022574"/>
    </source>
</evidence>
<evidence type="ECO:0000256" key="7">
    <source>
        <dbReference type="RuleBase" id="RU280818"/>
    </source>
</evidence>
<keyword evidence="3 7" id="KW-0677">Repeat</keyword>
<dbReference type="InterPro" id="IPR001680">
    <property type="entry name" value="WD40_rpt"/>
</dbReference>
<dbReference type="Pfam" id="PF08953">
    <property type="entry name" value="DUF1899"/>
    <property type="match status" value="1"/>
</dbReference>
<dbReference type="EMBL" id="HBKQ01039359">
    <property type="protein sequence ID" value="CAE2261676.1"/>
    <property type="molecule type" value="Transcribed_RNA"/>
</dbReference>
<keyword evidence="4 8" id="KW-0175">Coiled coil</keyword>
<dbReference type="PROSITE" id="PS50294">
    <property type="entry name" value="WD_REPEATS_REGION"/>
    <property type="match status" value="2"/>
</dbReference>
<keyword evidence="2 6" id="KW-0853">WD repeat</keyword>
<protein>
    <recommendedName>
        <fullName evidence="7">Coronin</fullName>
    </recommendedName>
</protein>
<organism evidence="10">
    <name type="scientific">Odontella aurita</name>
    <dbReference type="NCBI Taxonomy" id="265563"/>
    <lineage>
        <taxon>Eukaryota</taxon>
        <taxon>Sar</taxon>
        <taxon>Stramenopiles</taxon>
        <taxon>Ochrophyta</taxon>
        <taxon>Bacillariophyta</taxon>
        <taxon>Mediophyceae</taxon>
        <taxon>Biddulphiophycidae</taxon>
        <taxon>Eupodiscales</taxon>
        <taxon>Odontellaceae</taxon>
        <taxon>Odontella</taxon>
    </lineage>
</organism>
<dbReference type="FunFam" id="2.130.10.10:FF:000502">
    <property type="entry name" value="Coronin"/>
    <property type="match status" value="1"/>
</dbReference>
<feature type="repeat" description="WD" evidence="6">
    <location>
        <begin position="76"/>
        <end position="110"/>
    </location>
</feature>
<dbReference type="SUPFAM" id="SSF50978">
    <property type="entry name" value="WD40 repeat-like"/>
    <property type="match status" value="1"/>
</dbReference>
<dbReference type="PANTHER" id="PTHR10856:SF0">
    <property type="entry name" value="CORONIN"/>
    <property type="match status" value="1"/>
</dbReference>
<dbReference type="Gene3D" id="2.130.10.10">
    <property type="entry name" value="YVTN repeat-like/Quinoprotein amine dehydrogenase"/>
    <property type="match status" value="1"/>
</dbReference>
<dbReference type="SMART" id="SM01167">
    <property type="entry name" value="DUF1900"/>
    <property type="match status" value="1"/>
</dbReference>
<dbReference type="PROSITE" id="PS00678">
    <property type="entry name" value="WD_REPEATS_1"/>
    <property type="match status" value="1"/>
</dbReference>
<evidence type="ECO:0000256" key="5">
    <source>
        <dbReference type="ARBA" id="ARBA00023203"/>
    </source>
</evidence>
<dbReference type="InterPro" id="IPR019775">
    <property type="entry name" value="WD40_repeat_CS"/>
</dbReference>
<feature type="repeat" description="WD" evidence="6">
    <location>
        <begin position="136"/>
        <end position="178"/>
    </location>
</feature>
<evidence type="ECO:0000259" key="9">
    <source>
        <dbReference type="SMART" id="SM01166"/>
    </source>
</evidence>
<feature type="domain" description="DUF1899" evidence="9">
    <location>
        <begin position="4"/>
        <end position="66"/>
    </location>
</feature>
<dbReference type="Pfam" id="PF00400">
    <property type="entry name" value="WD40"/>
    <property type="match status" value="3"/>
</dbReference>
<dbReference type="InterPro" id="IPR015505">
    <property type="entry name" value="Coronin"/>
</dbReference>
<dbReference type="InterPro" id="IPR015943">
    <property type="entry name" value="WD40/YVTN_repeat-like_dom_sf"/>
</dbReference>
<accession>A0A7S4JF60</accession>
<evidence type="ECO:0000256" key="4">
    <source>
        <dbReference type="ARBA" id="ARBA00023054"/>
    </source>
</evidence>
<dbReference type="SMART" id="SM01166">
    <property type="entry name" value="DUF1899"/>
    <property type="match status" value="1"/>
</dbReference>